<gene>
    <name evidence="4" type="ORF">JF50_02965</name>
</gene>
<comment type="caution">
    <text evidence="4">The sequence shown here is derived from an EMBL/GenBank/DDBJ whole genome shotgun (WGS) entry which is preliminary data.</text>
</comment>
<evidence type="ECO:0000313" key="4">
    <source>
        <dbReference type="EMBL" id="KID58832.1"/>
    </source>
</evidence>
<dbReference type="PROSITE" id="PS51186">
    <property type="entry name" value="GNAT"/>
    <property type="match status" value="1"/>
</dbReference>
<dbReference type="CDD" id="cd04301">
    <property type="entry name" value="NAT_SF"/>
    <property type="match status" value="1"/>
</dbReference>
<evidence type="ECO:0000256" key="1">
    <source>
        <dbReference type="ARBA" id="ARBA00022679"/>
    </source>
</evidence>
<feature type="domain" description="N-acetyltransferase" evidence="3">
    <location>
        <begin position="1"/>
        <end position="152"/>
    </location>
</feature>
<keyword evidence="1" id="KW-0808">Transferase</keyword>
<proteinExistence type="predicted"/>
<dbReference type="PANTHER" id="PTHR43877">
    <property type="entry name" value="AMINOALKYLPHOSPHONATE N-ACETYLTRANSFERASE-RELATED-RELATED"/>
    <property type="match status" value="1"/>
</dbReference>
<dbReference type="Proteomes" id="UP000031327">
    <property type="component" value="Unassembled WGS sequence"/>
</dbReference>
<dbReference type="RefSeq" id="WP_039608001.1">
    <property type="nucleotide sequence ID" value="NZ_JWIC01000003.1"/>
</dbReference>
<dbReference type="Gene3D" id="3.40.630.30">
    <property type="match status" value="1"/>
</dbReference>
<dbReference type="Pfam" id="PF00583">
    <property type="entry name" value="Acetyltransf_1"/>
    <property type="match status" value="1"/>
</dbReference>
<dbReference type="InterPro" id="IPR000182">
    <property type="entry name" value="GNAT_dom"/>
</dbReference>
<sequence length="153" mass="17208">MQFVQLTSQSAGLAALFNEIDTLMNSLYPAEANDLVPIDEVDNPNTYLIGHYHEEELVACGSYIVKQDQSKYAELKRIYVKPSQRGKGLAKAIVQHLLTQAKIQGLKQVKLETGDQQHAAIKLYEALGFEFCDAFGQYRQEPSSVFMQLPLKQ</sequence>
<dbReference type="AlphaFoldDB" id="A0A0C1QV33"/>
<evidence type="ECO:0000259" key="3">
    <source>
        <dbReference type="PROSITE" id="PS51186"/>
    </source>
</evidence>
<evidence type="ECO:0000256" key="2">
    <source>
        <dbReference type="ARBA" id="ARBA00023315"/>
    </source>
</evidence>
<keyword evidence="2" id="KW-0012">Acyltransferase</keyword>
<accession>A0A0C1QV33</accession>
<dbReference type="InterPro" id="IPR050832">
    <property type="entry name" value="Bact_Acetyltransf"/>
</dbReference>
<name>A0A0C1QV33_9GAMM</name>
<evidence type="ECO:0000313" key="5">
    <source>
        <dbReference type="Proteomes" id="UP000031327"/>
    </source>
</evidence>
<dbReference type="InterPro" id="IPR016181">
    <property type="entry name" value="Acyl_CoA_acyltransferase"/>
</dbReference>
<dbReference type="EMBL" id="JWIC01000003">
    <property type="protein sequence ID" value="KID58832.1"/>
    <property type="molecule type" value="Genomic_DNA"/>
</dbReference>
<dbReference type="OrthoDB" id="9803233at2"/>
<organism evidence="4 5">
    <name type="scientific">Pseudoalteromonas luteoviolacea</name>
    <dbReference type="NCBI Taxonomy" id="43657"/>
    <lineage>
        <taxon>Bacteria</taxon>
        <taxon>Pseudomonadati</taxon>
        <taxon>Pseudomonadota</taxon>
        <taxon>Gammaproteobacteria</taxon>
        <taxon>Alteromonadales</taxon>
        <taxon>Pseudoalteromonadaceae</taxon>
        <taxon>Pseudoalteromonas</taxon>
    </lineage>
</organism>
<protein>
    <recommendedName>
        <fullName evidence="3">N-acetyltransferase domain-containing protein</fullName>
    </recommendedName>
</protein>
<reference evidence="4 5" key="1">
    <citation type="submission" date="2014-12" db="EMBL/GenBank/DDBJ databases">
        <title>Draft Genome Sequence of Pseudoalteromonas luteoviolacea HI1.</title>
        <authorList>
            <person name="Asahina A.Y."/>
            <person name="Hadfield M.G."/>
        </authorList>
    </citation>
    <scope>NUCLEOTIDE SEQUENCE [LARGE SCALE GENOMIC DNA]</scope>
    <source>
        <strain evidence="4 5">HI1</strain>
    </source>
</reference>
<dbReference type="SUPFAM" id="SSF55729">
    <property type="entry name" value="Acyl-CoA N-acyltransferases (Nat)"/>
    <property type="match status" value="1"/>
</dbReference>
<dbReference type="GO" id="GO:0016747">
    <property type="term" value="F:acyltransferase activity, transferring groups other than amino-acyl groups"/>
    <property type="evidence" value="ECO:0007669"/>
    <property type="project" value="InterPro"/>
</dbReference>
<dbReference type="PANTHER" id="PTHR43877:SF5">
    <property type="entry name" value="BLL8307 PROTEIN"/>
    <property type="match status" value="1"/>
</dbReference>